<dbReference type="EMBL" id="AYXG01000103">
    <property type="protein sequence ID" value="EWC61681.1"/>
    <property type="molecule type" value="Genomic_DNA"/>
</dbReference>
<name>W7IYW8_9PSEU</name>
<keyword evidence="4" id="KW-1185">Reference proteome</keyword>
<dbReference type="OrthoDB" id="3695183at2"/>
<proteinExistence type="predicted"/>
<comment type="caution">
    <text evidence="3">The sequence shown here is derived from an EMBL/GenBank/DDBJ whole genome shotgun (WGS) entry which is preliminary data.</text>
</comment>
<accession>W7IYW8</accession>
<evidence type="ECO:0000313" key="4">
    <source>
        <dbReference type="Proteomes" id="UP000019277"/>
    </source>
</evidence>
<feature type="compositionally biased region" description="Polar residues" evidence="1">
    <location>
        <begin position="1"/>
        <end position="10"/>
    </location>
</feature>
<reference evidence="3 4" key="1">
    <citation type="journal article" date="2014" name="Genome Announc.">
        <title>Draft Genome Sequence of the Antitrypanosomally Active Sponge-Associated Bacterium Actinokineospora sp. Strain EG49.</title>
        <authorList>
            <person name="Harjes J."/>
            <person name="Ryu T."/>
            <person name="Abdelmohsen U.R."/>
            <person name="Moitinho-Silva L."/>
            <person name="Horn H."/>
            <person name="Ravasi T."/>
            <person name="Hentschel U."/>
        </authorList>
    </citation>
    <scope>NUCLEOTIDE SEQUENCE [LARGE SCALE GENOMIC DNA]</scope>
    <source>
        <strain evidence="3 4">EG49</strain>
    </source>
</reference>
<keyword evidence="2" id="KW-1133">Transmembrane helix</keyword>
<gene>
    <name evidence="3" type="ORF">UO65_3039</name>
</gene>
<dbReference type="eggNOG" id="ENOG50340VP">
    <property type="taxonomic scope" value="Bacteria"/>
</dbReference>
<keyword evidence="2" id="KW-0812">Transmembrane</keyword>
<dbReference type="Proteomes" id="UP000019277">
    <property type="component" value="Unassembled WGS sequence"/>
</dbReference>
<evidence type="ECO:0000313" key="3">
    <source>
        <dbReference type="EMBL" id="EWC61681.1"/>
    </source>
</evidence>
<evidence type="ECO:0000256" key="1">
    <source>
        <dbReference type="SAM" id="MobiDB-lite"/>
    </source>
</evidence>
<feature type="region of interest" description="Disordered" evidence="1">
    <location>
        <begin position="1"/>
        <end position="35"/>
    </location>
</feature>
<dbReference type="RefSeq" id="WP_035282965.1">
    <property type="nucleotide sequence ID" value="NZ_AYXG01000103.1"/>
</dbReference>
<protein>
    <submittedName>
        <fullName evidence="3">Uncharacterized protein</fullName>
    </submittedName>
</protein>
<evidence type="ECO:0000256" key="2">
    <source>
        <dbReference type="SAM" id="Phobius"/>
    </source>
</evidence>
<dbReference type="STRING" id="909613.UO65_3039"/>
<sequence length="113" mass="12040">MVSTGTQGASSEDDRRPGADTGRQDRFHDDLVGLDPADPEARAFAEHLDRVEKVRPGYTVEGYLGGVRDFAEGANRLGGHHRLTAGILVALILLGVVVAAWDALVFILGVLFG</sequence>
<keyword evidence="2" id="KW-0472">Membrane</keyword>
<dbReference type="AlphaFoldDB" id="W7IYW8"/>
<organism evidence="3 4">
    <name type="scientific">Actinokineospora spheciospongiae</name>
    <dbReference type="NCBI Taxonomy" id="909613"/>
    <lineage>
        <taxon>Bacteria</taxon>
        <taxon>Bacillati</taxon>
        <taxon>Actinomycetota</taxon>
        <taxon>Actinomycetes</taxon>
        <taxon>Pseudonocardiales</taxon>
        <taxon>Pseudonocardiaceae</taxon>
        <taxon>Actinokineospora</taxon>
    </lineage>
</organism>
<feature type="compositionally biased region" description="Basic and acidic residues" evidence="1">
    <location>
        <begin position="12"/>
        <end position="31"/>
    </location>
</feature>
<dbReference type="PATRIC" id="fig|909613.9.peg.3041"/>
<feature type="transmembrane region" description="Helical" evidence="2">
    <location>
        <begin position="85"/>
        <end position="112"/>
    </location>
</feature>
<accession>A0A8E3BGV6</accession>